<proteinExistence type="predicted"/>
<dbReference type="Proteomes" id="UP001159363">
    <property type="component" value="Chromosome 11"/>
</dbReference>
<evidence type="ECO:0000313" key="2">
    <source>
        <dbReference type="EMBL" id="KAJ8870927.1"/>
    </source>
</evidence>
<feature type="transmembrane region" description="Helical" evidence="1">
    <location>
        <begin position="43"/>
        <end position="66"/>
    </location>
</feature>
<evidence type="ECO:0000256" key="1">
    <source>
        <dbReference type="SAM" id="Phobius"/>
    </source>
</evidence>
<comment type="caution">
    <text evidence="2">The sequence shown here is derived from an EMBL/GenBank/DDBJ whole genome shotgun (WGS) entry which is preliminary data.</text>
</comment>
<keyword evidence="1" id="KW-0472">Membrane</keyword>
<gene>
    <name evidence="2" type="ORF">PR048_027229</name>
</gene>
<keyword evidence="1" id="KW-1133">Transmembrane helix</keyword>
<dbReference type="EMBL" id="JARBHB010000012">
    <property type="protein sequence ID" value="KAJ8870927.1"/>
    <property type="molecule type" value="Genomic_DNA"/>
</dbReference>
<evidence type="ECO:0000313" key="3">
    <source>
        <dbReference type="Proteomes" id="UP001159363"/>
    </source>
</evidence>
<name>A0ABQ9GG90_9NEOP</name>
<protein>
    <submittedName>
        <fullName evidence="2">Uncharacterized protein</fullName>
    </submittedName>
</protein>
<sequence>MKWEECKLVAIEPKILYMDSNSCSKEDLHSSAYYLFIASSRAFGMWLDIVCLFYITCATLSFLLFGQGNVQWVCTMLITIFEI</sequence>
<keyword evidence="1" id="KW-0812">Transmembrane</keyword>
<accession>A0ABQ9GG90</accession>
<reference evidence="2 3" key="1">
    <citation type="submission" date="2023-02" db="EMBL/GenBank/DDBJ databases">
        <title>LHISI_Scaffold_Assembly.</title>
        <authorList>
            <person name="Stuart O.P."/>
            <person name="Cleave R."/>
            <person name="Magrath M.J.L."/>
            <person name="Mikheyev A.S."/>
        </authorList>
    </citation>
    <scope>NUCLEOTIDE SEQUENCE [LARGE SCALE GENOMIC DNA]</scope>
    <source>
        <strain evidence="2">Daus_M_001</strain>
        <tissue evidence="2">Leg muscle</tissue>
    </source>
</reference>
<organism evidence="2 3">
    <name type="scientific">Dryococelus australis</name>
    <dbReference type="NCBI Taxonomy" id="614101"/>
    <lineage>
        <taxon>Eukaryota</taxon>
        <taxon>Metazoa</taxon>
        <taxon>Ecdysozoa</taxon>
        <taxon>Arthropoda</taxon>
        <taxon>Hexapoda</taxon>
        <taxon>Insecta</taxon>
        <taxon>Pterygota</taxon>
        <taxon>Neoptera</taxon>
        <taxon>Polyneoptera</taxon>
        <taxon>Phasmatodea</taxon>
        <taxon>Verophasmatodea</taxon>
        <taxon>Anareolatae</taxon>
        <taxon>Phasmatidae</taxon>
        <taxon>Eurycanthinae</taxon>
        <taxon>Dryococelus</taxon>
    </lineage>
</organism>
<keyword evidence="3" id="KW-1185">Reference proteome</keyword>